<dbReference type="Proteomes" id="UP000762676">
    <property type="component" value="Unassembled WGS sequence"/>
</dbReference>
<proteinExistence type="inferred from homology"/>
<evidence type="ECO:0000256" key="2">
    <source>
        <dbReference type="ARBA" id="ARBA00008263"/>
    </source>
</evidence>
<dbReference type="CDD" id="cd00187">
    <property type="entry name" value="TOP4c"/>
    <property type="match status" value="1"/>
</dbReference>
<dbReference type="PROSITE" id="PS52040">
    <property type="entry name" value="TOPO_IIA"/>
    <property type="match status" value="1"/>
</dbReference>
<comment type="caution">
    <text evidence="10">The sequence shown here is derived from an EMBL/GenBank/DDBJ whole genome shotgun (WGS) entry which is preliminary data.</text>
</comment>
<dbReference type="AlphaFoldDB" id="A0AAV4JD57"/>
<dbReference type="Gene3D" id="3.90.199.10">
    <property type="entry name" value="Topoisomerase II, domain 5"/>
    <property type="match status" value="1"/>
</dbReference>
<name>A0AAV4JD57_9GAST</name>
<keyword evidence="11" id="KW-1185">Reference proteome</keyword>
<evidence type="ECO:0000256" key="3">
    <source>
        <dbReference type="ARBA" id="ARBA00012895"/>
    </source>
</evidence>
<dbReference type="PANTHER" id="PTHR43493:SF5">
    <property type="entry name" value="DNA GYRASE SUBUNIT A, CHLOROPLASTIC_MITOCHONDRIAL"/>
    <property type="match status" value="1"/>
</dbReference>
<dbReference type="Gene3D" id="1.10.268.10">
    <property type="entry name" value="Topoisomerase, domain 3"/>
    <property type="match status" value="1"/>
</dbReference>
<dbReference type="GO" id="GO:0003677">
    <property type="term" value="F:DNA binding"/>
    <property type="evidence" value="ECO:0007669"/>
    <property type="project" value="UniProtKB-UniRule"/>
</dbReference>
<dbReference type="FunFam" id="3.90.199.10:FF:000001">
    <property type="entry name" value="DNA gyrase subunit A"/>
    <property type="match status" value="1"/>
</dbReference>
<evidence type="ECO:0000313" key="11">
    <source>
        <dbReference type="Proteomes" id="UP000762676"/>
    </source>
</evidence>
<dbReference type="Pfam" id="PF00521">
    <property type="entry name" value="DNA_topoisoIV"/>
    <property type="match status" value="1"/>
</dbReference>
<comment type="similarity">
    <text evidence="2">Belongs to the type II topoisomerase GyrA/ParC subunit family.</text>
</comment>
<keyword evidence="4 7" id="KW-0799">Topoisomerase</keyword>
<evidence type="ECO:0000259" key="9">
    <source>
        <dbReference type="PROSITE" id="PS52040"/>
    </source>
</evidence>
<dbReference type="InterPro" id="IPR002205">
    <property type="entry name" value="Topo_IIA_dom_A"/>
</dbReference>
<accession>A0AAV4JD57</accession>
<dbReference type="NCBIfam" id="NF004044">
    <property type="entry name" value="PRK05561.1"/>
    <property type="match status" value="1"/>
</dbReference>
<protein>
    <recommendedName>
        <fullName evidence="3">DNA topoisomerase (ATP-hydrolyzing)</fullName>
        <ecNumber evidence="3">5.6.2.2</ecNumber>
    </recommendedName>
</protein>
<feature type="non-terminal residue" evidence="10">
    <location>
        <position position="582"/>
    </location>
</feature>
<dbReference type="Gene3D" id="2.120.10.90">
    <property type="entry name" value="DNA gyrase/topoisomerase IV, subunit A, C-terminal"/>
    <property type="match status" value="1"/>
</dbReference>
<dbReference type="EMBL" id="BMAT01013819">
    <property type="protein sequence ID" value="GFS20759.1"/>
    <property type="molecule type" value="Genomic_DNA"/>
</dbReference>
<organism evidence="10 11">
    <name type="scientific">Elysia marginata</name>
    <dbReference type="NCBI Taxonomy" id="1093978"/>
    <lineage>
        <taxon>Eukaryota</taxon>
        <taxon>Metazoa</taxon>
        <taxon>Spiralia</taxon>
        <taxon>Lophotrochozoa</taxon>
        <taxon>Mollusca</taxon>
        <taxon>Gastropoda</taxon>
        <taxon>Heterobranchia</taxon>
        <taxon>Euthyneura</taxon>
        <taxon>Panpulmonata</taxon>
        <taxon>Sacoglossa</taxon>
        <taxon>Placobranchoidea</taxon>
        <taxon>Plakobranchidae</taxon>
        <taxon>Elysia</taxon>
    </lineage>
</organism>
<gene>
    <name evidence="10" type="ORF">ElyMa_006907000</name>
</gene>
<feature type="compositionally biased region" description="Basic and acidic residues" evidence="8">
    <location>
        <begin position="572"/>
        <end position="582"/>
    </location>
</feature>
<evidence type="ECO:0000256" key="7">
    <source>
        <dbReference type="PROSITE-ProRule" id="PRU01384"/>
    </source>
</evidence>
<comment type="catalytic activity">
    <reaction evidence="1 7">
        <text>ATP-dependent breakage, passage and rejoining of double-stranded DNA.</text>
        <dbReference type="EC" id="5.6.2.2"/>
    </reaction>
</comment>
<dbReference type="SUPFAM" id="SSF56719">
    <property type="entry name" value="Type II DNA topoisomerase"/>
    <property type="match status" value="1"/>
</dbReference>
<evidence type="ECO:0000256" key="6">
    <source>
        <dbReference type="ARBA" id="ARBA00023235"/>
    </source>
</evidence>
<keyword evidence="6 7" id="KW-0413">Isomerase</keyword>
<feature type="active site" description="O-(5'-phospho-DNA)-tyrosine intermediate" evidence="7">
    <location>
        <position position="122"/>
    </location>
</feature>
<dbReference type="Gene3D" id="3.30.1360.40">
    <property type="match status" value="1"/>
</dbReference>
<evidence type="ECO:0000313" key="10">
    <source>
        <dbReference type="EMBL" id="GFS20759.1"/>
    </source>
</evidence>
<evidence type="ECO:0000256" key="8">
    <source>
        <dbReference type="SAM" id="MobiDB-lite"/>
    </source>
</evidence>
<sequence length="582" mass="65327">MVDTANEILPVNIEDELKQSYLDYAMSVIVGRALPDVRDGLKPVHRRVLFAMSELGNDWNKPYKKSARIVGDVIGKYHPHGDSAVYETIVRMAQDFSMRYTLVDGQGNFGSIDGDSAAAMRYTEIRMDKLSHELLSDLDKETVDYVPNYDGTEQIPAVMPTRIPNLLVNGSAGIAVGMATNIPPHNLTEVINGCLALIDNPDLTVDDLMTYIPGPDFPTGAIINGKAGILQAYRTGRGRIYIRSRAEVVDDPKRKRQVIIIHEIPYQVNKARLIEKIAELVKERKIEGISEIRDESDKDGLRVVIELRRGEVGEVVLNNLYAQTQLENVFGINVVALVDGRPKTLNLKELLEAFVRHRREVVTRRTVYELRKARERGHLLEGLAVALSNIDPIIQMIKDSPTAQEARERLMAKGWDAGYVQKMLERAGENACRPDDLPSVYGVQGNLYHLSPAQAHAILEMKLHRLTGLEHEKLLNEYQELLVRIAELSLILADPARLMSVIREELQKVVAEFGDERRTEITSSRRDLTVEDLITEEDMVVTLSHAGYAKTTPLAEYQAQRRGGRGKSAASVKEEDFVEHML</sequence>
<dbReference type="GO" id="GO:0003918">
    <property type="term" value="F:DNA topoisomerase type II (double strand cut, ATP-hydrolyzing) activity"/>
    <property type="evidence" value="ECO:0007669"/>
    <property type="project" value="UniProtKB-EC"/>
</dbReference>
<dbReference type="InterPro" id="IPR050220">
    <property type="entry name" value="Type_II_DNA_Topoisomerases"/>
</dbReference>
<dbReference type="InterPro" id="IPR013760">
    <property type="entry name" value="Topo_IIA-like_dom_sf"/>
</dbReference>
<dbReference type="PANTHER" id="PTHR43493">
    <property type="entry name" value="DNA GYRASE/TOPOISOMERASE SUBUNIT A"/>
    <property type="match status" value="1"/>
</dbReference>
<feature type="domain" description="Topo IIA-type catalytic" evidence="9">
    <location>
        <begin position="34"/>
        <end position="533"/>
    </location>
</feature>
<evidence type="ECO:0000256" key="4">
    <source>
        <dbReference type="ARBA" id="ARBA00023029"/>
    </source>
</evidence>
<dbReference type="GO" id="GO:0005524">
    <property type="term" value="F:ATP binding"/>
    <property type="evidence" value="ECO:0007669"/>
    <property type="project" value="InterPro"/>
</dbReference>
<dbReference type="EC" id="5.6.2.2" evidence="3"/>
<dbReference type="InterPro" id="IPR035516">
    <property type="entry name" value="Gyrase/topoIV_suA_C"/>
</dbReference>
<evidence type="ECO:0000256" key="5">
    <source>
        <dbReference type="ARBA" id="ARBA00023125"/>
    </source>
</evidence>
<dbReference type="GO" id="GO:0009330">
    <property type="term" value="C:DNA topoisomerase type II (double strand cut, ATP-hydrolyzing) complex"/>
    <property type="evidence" value="ECO:0007669"/>
    <property type="project" value="TreeGrafter"/>
</dbReference>
<dbReference type="SMART" id="SM00434">
    <property type="entry name" value="TOP4c"/>
    <property type="match status" value="1"/>
</dbReference>
<dbReference type="Pfam" id="PF03989">
    <property type="entry name" value="DNA_gyraseA_C"/>
    <property type="match status" value="1"/>
</dbReference>
<dbReference type="InterPro" id="IPR013758">
    <property type="entry name" value="Topo_IIA_A/C_ab"/>
</dbReference>
<dbReference type="NCBIfam" id="NF004043">
    <property type="entry name" value="PRK05560.1"/>
    <property type="match status" value="1"/>
</dbReference>
<keyword evidence="5 7" id="KW-0238">DNA-binding</keyword>
<dbReference type="GO" id="GO:0005737">
    <property type="term" value="C:cytoplasm"/>
    <property type="evidence" value="ECO:0007669"/>
    <property type="project" value="TreeGrafter"/>
</dbReference>
<feature type="region of interest" description="Disordered" evidence="8">
    <location>
        <begin position="560"/>
        <end position="582"/>
    </location>
</feature>
<dbReference type="NCBIfam" id="TIGR01063">
    <property type="entry name" value="gyrA"/>
    <property type="match status" value="1"/>
</dbReference>
<reference evidence="10 11" key="1">
    <citation type="journal article" date="2021" name="Elife">
        <title>Chloroplast acquisition without the gene transfer in kleptoplastic sea slugs, Plakobranchus ocellatus.</title>
        <authorList>
            <person name="Maeda T."/>
            <person name="Takahashi S."/>
            <person name="Yoshida T."/>
            <person name="Shimamura S."/>
            <person name="Takaki Y."/>
            <person name="Nagai Y."/>
            <person name="Toyoda A."/>
            <person name="Suzuki Y."/>
            <person name="Arimoto A."/>
            <person name="Ishii H."/>
            <person name="Satoh N."/>
            <person name="Nishiyama T."/>
            <person name="Hasebe M."/>
            <person name="Maruyama T."/>
            <person name="Minagawa J."/>
            <person name="Obokata J."/>
            <person name="Shigenobu S."/>
        </authorList>
    </citation>
    <scope>NUCLEOTIDE SEQUENCE [LARGE SCALE GENOMIC DNA]</scope>
</reference>
<dbReference type="SUPFAM" id="SSF101904">
    <property type="entry name" value="GyrA/ParC C-terminal domain-like"/>
    <property type="match status" value="1"/>
</dbReference>
<dbReference type="InterPro" id="IPR006691">
    <property type="entry name" value="GyrA/parC_rep"/>
</dbReference>
<dbReference type="InterPro" id="IPR013757">
    <property type="entry name" value="Topo_IIA_A_a_sf"/>
</dbReference>
<dbReference type="GO" id="GO:0006265">
    <property type="term" value="P:DNA topological change"/>
    <property type="evidence" value="ECO:0007669"/>
    <property type="project" value="UniProtKB-UniRule"/>
</dbReference>
<dbReference type="FunFam" id="3.30.1360.40:FF:000002">
    <property type="entry name" value="DNA gyrase subunit A"/>
    <property type="match status" value="1"/>
</dbReference>
<evidence type="ECO:0000256" key="1">
    <source>
        <dbReference type="ARBA" id="ARBA00000185"/>
    </source>
</evidence>